<dbReference type="InterPro" id="IPR014729">
    <property type="entry name" value="Rossmann-like_a/b/a_fold"/>
</dbReference>
<dbReference type="InterPro" id="IPR006016">
    <property type="entry name" value="UspA"/>
</dbReference>
<name>A0A2H1EGH3_9ARCH</name>
<dbReference type="PANTHER" id="PTHR46268">
    <property type="entry name" value="STRESS RESPONSE PROTEIN NHAX"/>
    <property type="match status" value="1"/>
</dbReference>
<protein>
    <submittedName>
        <fullName evidence="3">Universal stress family protein</fullName>
    </submittedName>
</protein>
<keyword evidence="4" id="KW-1185">Reference proteome</keyword>
<dbReference type="OrthoDB" id="105697at2157"/>
<dbReference type="SUPFAM" id="SSF52402">
    <property type="entry name" value="Adenine nucleotide alpha hydrolases-like"/>
    <property type="match status" value="1"/>
</dbReference>
<dbReference type="Proteomes" id="UP000232412">
    <property type="component" value="Unassembled WGS sequence"/>
</dbReference>
<dbReference type="PRINTS" id="PR01438">
    <property type="entry name" value="UNVRSLSTRESS"/>
</dbReference>
<reference evidence="4" key="1">
    <citation type="submission" date="2016-12" db="EMBL/GenBank/DDBJ databases">
        <authorList>
            <person name="Herbold C."/>
        </authorList>
    </citation>
    <scope>NUCLEOTIDE SEQUENCE [LARGE SCALE GENOMIC DNA]</scope>
</reference>
<dbReference type="AlphaFoldDB" id="A0A2H1EGH3"/>
<evidence type="ECO:0000313" key="3">
    <source>
        <dbReference type="EMBL" id="SHO44955.1"/>
    </source>
</evidence>
<evidence type="ECO:0000256" key="1">
    <source>
        <dbReference type="ARBA" id="ARBA00008791"/>
    </source>
</evidence>
<feature type="domain" description="UspA" evidence="2">
    <location>
        <begin position="3"/>
        <end position="142"/>
    </location>
</feature>
<dbReference type="CDD" id="cd00293">
    <property type="entry name" value="USP-like"/>
    <property type="match status" value="1"/>
</dbReference>
<dbReference type="PANTHER" id="PTHR46268:SF25">
    <property type="entry name" value="USPA DOMAIN PROTEIN"/>
    <property type="match status" value="1"/>
</dbReference>
<dbReference type="InterPro" id="IPR006015">
    <property type="entry name" value="Universal_stress_UspA"/>
</dbReference>
<gene>
    <name evidence="3" type="ORF">NSIN_20490</name>
</gene>
<organism evidence="3 4">
    <name type="scientific">Nitrosotalea sinensis</name>
    <dbReference type="NCBI Taxonomy" id="1499975"/>
    <lineage>
        <taxon>Archaea</taxon>
        <taxon>Nitrososphaerota</taxon>
        <taxon>Nitrososphaeria</taxon>
        <taxon>Nitrosotaleales</taxon>
        <taxon>Nitrosotaleaceae</taxon>
        <taxon>Nitrosotalea</taxon>
    </lineage>
</organism>
<sequence>MKVKTILVPLDGSENSLKSLKYALDLASQLGAEVVSLHVVTDMSLFTAVHPIVIAENKWPAYVRDLVKDAQKIASKSKVGYHEIVIGGKSAGYDIVTFANSKSNSIDVVVIGHRGLGYPKEVIPGSTTNFIIHKSKVPVLLVA</sequence>
<accession>A0A2H1EGH3</accession>
<dbReference type="RefSeq" id="WP_101009496.1">
    <property type="nucleotide sequence ID" value="NZ_FRFC01000003.1"/>
</dbReference>
<dbReference type="Gene3D" id="3.40.50.620">
    <property type="entry name" value="HUPs"/>
    <property type="match status" value="1"/>
</dbReference>
<comment type="similarity">
    <text evidence="1">Belongs to the universal stress protein A family.</text>
</comment>
<dbReference type="Pfam" id="PF00582">
    <property type="entry name" value="Usp"/>
    <property type="match status" value="1"/>
</dbReference>
<evidence type="ECO:0000313" key="4">
    <source>
        <dbReference type="Proteomes" id="UP000232412"/>
    </source>
</evidence>
<proteinExistence type="inferred from homology"/>
<evidence type="ECO:0000259" key="2">
    <source>
        <dbReference type="Pfam" id="PF00582"/>
    </source>
</evidence>
<dbReference type="EMBL" id="FRFC01000003">
    <property type="protein sequence ID" value="SHO44955.1"/>
    <property type="molecule type" value="Genomic_DNA"/>
</dbReference>